<dbReference type="RefSeq" id="WP_091203628.1">
    <property type="nucleotide sequence ID" value="NZ_FONQ01000003.1"/>
</dbReference>
<sequence>MNMHAPILITVLNRHDHFRRCVASLLACIDADKTDLHIAFDYPSKDAHWEGYNKIEQYIPTIKGFKSINVIRRDVNYGAERNVFGAFDDLFKTHDRLIVTEDDNEFSNNFLLYINKGLNLYNDRKDVFAVCGYNYPINMPHSYKANAYLWKGYSAWGCGIWKDKWNEISLNPDEINSFLINPKNAVQLERYSSHYMPALLQIINNNHMTADTFISMYLIENNMRCLFPSVSKVRNHGHDGSGLHGGIIESNIYRDQLMDTDSSFDFSVESKDLQENKDVISVLKKHFKVHKLRWLYTYYNYMKYLTIHYAKLKIGFVGSKNNR</sequence>
<accession>A0A1I2CMM1</accession>
<dbReference type="Proteomes" id="UP000198596">
    <property type="component" value="Unassembled WGS sequence"/>
</dbReference>
<dbReference type="InterPro" id="IPR029044">
    <property type="entry name" value="Nucleotide-diphossugar_trans"/>
</dbReference>
<protein>
    <recommendedName>
        <fullName evidence="3">Glycosyl transferase family 2</fullName>
    </recommendedName>
</protein>
<proteinExistence type="predicted"/>
<reference evidence="2" key="1">
    <citation type="submission" date="2016-10" db="EMBL/GenBank/DDBJ databases">
        <authorList>
            <person name="Varghese N."/>
            <person name="Submissions S."/>
        </authorList>
    </citation>
    <scope>NUCLEOTIDE SEQUENCE [LARGE SCALE GENOMIC DNA]</scope>
    <source>
        <strain evidence="2">CGMCC 1.9227</strain>
    </source>
</reference>
<keyword evidence="2" id="KW-1185">Reference proteome</keyword>
<dbReference type="OrthoDB" id="9785375at2"/>
<dbReference type="Gene3D" id="3.90.550.10">
    <property type="entry name" value="Spore Coat Polysaccharide Biosynthesis Protein SpsA, Chain A"/>
    <property type="match status" value="1"/>
</dbReference>
<evidence type="ECO:0000313" key="2">
    <source>
        <dbReference type="Proteomes" id="UP000198596"/>
    </source>
</evidence>
<organism evidence="1 2">
    <name type="scientific">Flavobacterium xueshanense</name>
    <dbReference type="NCBI Taxonomy" id="935223"/>
    <lineage>
        <taxon>Bacteria</taxon>
        <taxon>Pseudomonadati</taxon>
        <taxon>Bacteroidota</taxon>
        <taxon>Flavobacteriia</taxon>
        <taxon>Flavobacteriales</taxon>
        <taxon>Flavobacteriaceae</taxon>
        <taxon>Flavobacterium</taxon>
    </lineage>
</organism>
<dbReference type="SUPFAM" id="SSF53448">
    <property type="entry name" value="Nucleotide-diphospho-sugar transferases"/>
    <property type="match status" value="1"/>
</dbReference>
<dbReference type="EMBL" id="FONQ01000003">
    <property type="protein sequence ID" value="SFE69474.1"/>
    <property type="molecule type" value="Genomic_DNA"/>
</dbReference>
<name>A0A1I2CMM1_9FLAO</name>
<dbReference type="AlphaFoldDB" id="A0A1I2CMM1"/>
<evidence type="ECO:0008006" key="3">
    <source>
        <dbReference type="Google" id="ProtNLM"/>
    </source>
</evidence>
<dbReference type="STRING" id="935223.SAMN04488131_103115"/>
<gene>
    <name evidence="1" type="ORF">SAMN04488131_103115</name>
</gene>
<evidence type="ECO:0000313" key="1">
    <source>
        <dbReference type="EMBL" id="SFE69474.1"/>
    </source>
</evidence>